<keyword evidence="3" id="KW-1185">Reference proteome</keyword>
<sequence length="141" mass="15301">MQVLFFLLLTTGLLLNTSSASAQTATAPLPATTPAYELPGSQFPIVPDEATAAAVLTGAVMDEQGRPFPGAVLMIWKTKLGTETDASGRYRLPVPSHYLSRRGRVKILAGQIGFLRQNLRLDARLVEQPVIRLVPDVRPLH</sequence>
<feature type="signal peptide" evidence="1">
    <location>
        <begin position="1"/>
        <end position="22"/>
    </location>
</feature>
<evidence type="ECO:0000256" key="1">
    <source>
        <dbReference type="SAM" id="SignalP"/>
    </source>
</evidence>
<dbReference type="GO" id="GO:0016702">
    <property type="term" value="F:oxidoreductase activity, acting on single donors with incorporation of molecular oxygen, incorporation of two atoms of oxygen"/>
    <property type="evidence" value="ECO:0007669"/>
    <property type="project" value="InterPro"/>
</dbReference>
<dbReference type="GO" id="GO:0005506">
    <property type="term" value="F:iron ion binding"/>
    <property type="evidence" value="ECO:0007669"/>
    <property type="project" value="InterPro"/>
</dbReference>
<dbReference type="EMBL" id="NIRR01000004">
    <property type="protein sequence ID" value="OWP64351.1"/>
    <property type="molecule type" value="Genomic_DNA"/>
</dbReference>
<reference evidence="2 3" key="1">
    <citation type="submission" date="2017-06" db="EMBL/GenBank/DDBJ databases">
        <title>Hymenobacter amundsenii sp. nov. isolated from regoliths in Antarctica.</title>
        <authorList>
            <person name="Sedlacek I."/>
            <person name="Kralova S."/>
            <person name="Pantucek R."/>
            <person name="Svec P."/>
            <person name="Holochova P."/>
            <person name="Stankova E."/>
            <person name="Vrbovska V."/>
            <person name="Busse H.-J."/>
        </authorList>
    </citation>
    <scope>NUCLEOTIDE SEQUENCE [LARGE SCALE GENOMIC DNA]</scope>
    <source>
        <strain evidence="2 3">CCM 8682</strain>
    </source>
</reference>
<evidence type="ECO:0000313" key="2">
    <source>
        <dbReference type="EMBL" id="OWP64351.1"/>
    </source>
</evidence>
<dbReference type="Gene3D" id="2.60.130.10">
    <property type="entry name" value="Aromatic compound dioxygenase"/>
    <property type="match status" value="1"/>
</dbReference>
<dbReference type="AlphaFoldDB" id="A0A246FNM0"/>
<dbReference type="Proteomes" id="UP000197277">
    <property type="component" value="Unassembled WGS sequence"/>
</dbReference>
<name>A0A246FNM0_9BACT</name>
<comment type="caution">
    <text evidence="2">The sequence shown here is derived from an EMBL/GenBank/DDBJ whole genome shotgun (WGS) entry which is preliminary data.</text>
</comment>
<evidence type="ECO:0000313" key="3">
    <source>
        <dbReference type="Proteomes" id="UP000197277"/>
    </source>
</evidence>
<organism evidence="2 3">
    <name type="scientific">Hymenobacter amundsenii</name>
    <dbReference type="NCBI Taxonomy" id="2006685"/>
    <lineage>
        <taxon>Bacteria</taxon>
        <taxon>Pseudomonadati</taxon>
        <taxon>Bacteroidota</taxon>
        <taxon>Cytophagia</taxon>
        <taxon>Cytophagales</taxon>
        <taxon>Hymenobacteraceae</taxon>
        <taxon>Hymenobacter</taxon>
    </lineage>
</organism>
<dbReference type="InterPro" id="IPR008969">
    <property type="entry name" value="CarboxyPept-like_regulatory"/>
</dbReference>
<proteinExistence type="predicted"/>
<dbReference type="SUPFAM" id="SSF49464">
    <property type="entry name" value="Carboxypeptidase regulatory domain-like"/>
    <property type="match status" value="1"/>
</dbReference>
<keyword evidence="1" id="KW-0732">Signal</keyword>
<feature type="chain" id="PRO_5013281131" description="Carboxypeptidase regulatory-like domain-containing protein" evidence="1">
    <location>
        <begin position="23"/>
        <end position="141"/>
    </location>
</feature>
<evidence type="ECO:0008006" key="4">
    <source>
        <dbReference type="Google" id="ProtNLM"/>
    </source>
</evidence>
<protein>
    <recommendedName>
        <fullName evidence="4">Carboxypeptidase regulatory-like domain-containing protein</fullName>
    </recommendedName>
</protein>
<gene>
    <name evidence="2" type="ORF">CDA63_04775</name>
</gene>
<accession>A0A246FNM0</accession>
<dbReference type="InterPro" id="IPR015889">
    <property type="entry name" value="Intradiol_dOase_core"/>
</dbReference>